<evidence type="ECO:0000313" key="2">
    <source>
        <dbReference type="EMBL" id="EJK47812.1"/>
    </source>
</evidence>
<organism evidence="2 3">
    <name type="scientific">Thalassiosira oceanica</name>
    <name type="common">Marine diatom</name>
    <dbReference type="NCBI Taxonomy" id="159749"/>
    <lineage>
        <taxon>Eukaryota</taxon>
        <taxon>Sar</taxon>
        <taxon>Stramenopiles</taxon>
        <taxon>Ochrophyta</taxon>
        <taxon>Bacillariophyta</taxon>
        <taxon>Coscinodiscophyceae</taxon>
        <taxon>Thalassiosirophycidae</taxon>
        <taxon>Thalassiosirales</taxon>
        <taxon>Thalassiosiraceae</taxon>
        <taxon>Thalassiosira</taxon>
    </lineage>
</organism>
<comment type="caution">
    <text evidence="2">The sequence shown here is derived from an EMBL/GenBank/DDBJ whole genome shotgun (WGS) entry which is preliminary data.</text>
</comment>
<gene>
    <name evidence="2" type="ORF">THAOC_33449</name>
</gene>
<evidence type="ECO:0000256" key="1">
    <source>
        <dbReference type="SAM" id="MobiDB-lite"/>
    </source>
</evidence>
<name>K0RM60_THAOC</name>
<accession>K0RM60</accession>
<feature type="non-terminal residue" evidence="2">
    <location>
        <position position="106"/>
    </location>
</feature>
<proteinExistence type="predicted"/>
<dbReference type="Proteomes" id="UP000266841">
    <property type="component" value="Unassembled WGS sequence"/>
</dbReference>
<evidence type="ECO:0000313" key="3">
    <source>
        <dbReference type="Proteomes" id="UP000266841"/>
    </source>
</evidence>
<feature type="region of interest" description="Disordered" evidence="1">
    <location>
        <begin position="1"/>
        <end position="28"/>
    </location>
</feature>
<dbReference type="AlphaFoldDB" id="K0RM60"/>
<reference evidence="2 3" key="1">
    <citation type="journal article" date="2012" name="Genome Biol.">
        <title>Genome and low-iron response of an oceanic diatom adapted to chronic iron limitation.</title>
        <authorList>
            <person name="Lommer M."/>
            <person name="Specht M."/>
            <person name="Roy A.S."/>
            <person name="Kraemer L."/>
            <person name="Andreson R."/>
            <person name="Gutowska M.A."/>
            <person name="Wolf J."/>
            <person name="Bergner S.V."/>
            <person name="Schilhabel M.B."/>
            <person name="Klostermeier U.C."/>
            <person name="Beiko R.G."/>
            <person name="Rosenstiel P."/>
            <person name="Hippler M."/>
            <person name="Laroche J."/>
        </authorList>
    </citation>
    <scope>NUCLEOTIDE SEQUENCE [LARGE SCALE GENOMIC DNA]</scope>
    <source>
        <strain evidence="2 3">CCMP1005</strain>
    </source>
</reference>
<sequence>MPPKRNCDEDRKPAVPQGTKRRKPESHLAVAATSGCSYQIKRLDRSLLCTINTAPPKSPDGMPIMLSYNHGGPSPAGRLQMRNRPFLKVDNDGKIDLTNDDTDDDE</sequence>
<dbReference type="EMBL" id="AGNL01046606">
    <property type="protein sequence ID" value="EJK47812.1"/>
    <property type="molecule type" value="Genomic_DNA"/>
</dbReference>
<feature type="compositionally biased region" description="Basic and acidic residues" evidence="1">
    <location>
        <begin position="1"/>
        <end position="13"/>
    </location>
</feature>
<feature type="region of interest" description="Disordered" evidence="1">
    <location>
        <begin position="54"/>
        <end position="80"/>
    </location>
</feature>
<protein>
    <submittedName>
        <fullName evidence="2">Uncharacterized protein</fullName>
    </submittedName>
</protein>
<keyword evidence="3" id="KW-1185">Reference proteome</keyword>